<feature type="region of interest" description="Disordered" evidence="1">
    <location>
        <begin position="113"/>
        <end position="162"/>
    </location>
</feature>
<dbReference type="AlphaFoldDB" id="A0AAV5QND3"/>
<keyword evidence="2" id="KW-1133">Transmembrane helix</keyword>
<organism evidence="3 4">
    <name type="scientific">Saccharomycopsis crataegensis</name>
    <dbReference type="NCBI Taxonomy" id="43959"/>
    <lineage>
        <taxon>Eukaryota</taxon>
        <taxon>Fungi</taxon>
        <taxon>Dikarya</taxon>
        <taxon>Ascomycota</taxon>
        <taxon>Saccharomycotina</taxon>
        <taxon>Saccharomycetes</taxon>
        <taxon>Saccharomycopsidaceae</taxon>
        <taxon>Saccharomycopsis</taxon>
    </lineage>
</organism>
<sequence>MNRIFLRNSLTLGTLRLQPVLARRYLATTRFVLNETKSTKPQPKGDFEGWDPEIIAKLNARPAPKSKGGPIDVDGTNLGFSALPNTIVTILKLMVAGVATLLLVKTYVNSKKNKHFKKEQDDEKDAIRPGFPTAPSGVTRKSEYEGAGNSYVTRKSGDKLTR</sequence>
<evidence type="ECO:0000313" key="3">
    <source>
        <dbReference type="EMBL" id="GMM36107.1"/>
    </source>
</evidence>
<evidence type="ECO:0000313" key="4">
    <source>
        <dbReference type="Proteomes" id="UP001360560"/>
    </source>
</evidence>
<reference evidence="3 4" key="1">
    <citation type="journal article" date="2023" name="Elife">
        <title>Identification of key yeast species and microbe-microbe interactions impacting larval growth of Drosophila in the wild.</title>
        <authorList>
            <person name="Mure A."/>
            <person name="Sugiura Y."/>
            <person name="Maeda R."/>
            <person name="Honda K."/>
            <person name="Sakurai N."/>
            <person name="Takahashi Y."/>
            <person name="Watada M."/>
            <person name="Katoh T."/>
            <person name="Gotoh A."/>
            <person name="Gotoh Y."/>
            <person name="Taniguchi I."/>
            <person name="Nakamura K."/>
            <person name="Hayashi T."/>
            <person name="Katayama T."/>
            <person name="Uemura T."/>
            <person name="Hattori Y."/>
        </authorList>
    </citation>
    <scope>NUCLEOTIDE SEQUENCE [LARGE SCALE GENOMIC DNA]</scope>
    <source>
        <strain evidence="3 4">SC-9</strain>
    </source>
</reference>
<evidence type="ECO:0000256" key="2">
    <source>
        <dbReference type="SAM" id="Phobius"/>
    </source>
</evidence>
<protein>
    <submittedName>
        <fullName evidence="3">Uncharacterized protein</fullName>
    </submittedName>
</protein>
<feature type="transmembrane region" description="Helical" evidence="2">
    <location>
        <begin position="87"/>
        <end position="108"/>
    </location>
</feature>
<keyword evidence="4" id="KW-1185">Reference proteome</keyword>
<dbReference type="EMBL" id="BTFZ01000011">
    <property type="protein sequence ID" value="GMM36107.1"/>
    <property type="molecule type" value="Genomic_DNA"/>
</dbReference>
<feature type="compositionally biased region" description="Basic and acidic residues" evidence="1">
    <location>
        <begin position="118"/>
        <end position="127"/>
    </location>
</feature>
<dbReference type="RefSeq" id="XP_064853103.1">
    <property type="nucleotide sequence ID" value="XM_064997031.1"/>
</dbReference>
<comment type="caution">
    <text evidence="3">The sequence shown here is derived from an EMBL/GenBank/DDBJ whole genome shotgun (WGS) entry which is preliminary data.</text>
</comment>
<dbReference type="GeneID" id="90074082"/>
<proteinExistence type="predicted"/>
<accession>A0AAV5QND3</accession>
<dbReference type="Proteomes" id="UP001360560">
    <property type="component" value="Unassembled WGS sequence"/>
</dbReference>
<gene>
    <name evidence="3" type="ORF">DASC09_034320</name>
</gene>
<name>A0AAV5QND3_9ASCO</name>
<keyword evidence="2" id="KW-0812">Transmembrane</keyword>
<keyword evidence="2" id="KW-0472">Membrane</keyword>
<evidence type="ECO:0000256" key="1">
    <source>
        <dbReference type="SAM" id="MobiDB-lite"/>
    </source>
</evidence>